<sequence length="166" mass="18474">MMDSTLSCSLTELNHNGNTNNNNTGNLKDQTENPDLTYDMGNGEHVTVDSGDEYHELTNGTDNDCCLTGLTSGSTNVSMDSLQTADNAHHKYDLSAADTSPKIKFQSHQTPGQNGMKWNFRNSKLFIGQIPRSMQENDIRSIFEPFGQIYDLLILRDKLTGMHKAK</sequence>
<name>A0AAV2T1Q0_CALDB</name>
<evidence type="ECO:0000313" key="5">
    <source>
        <dbReference type="Proteomes" id="UP001497525"/>
    </source>
</evidence>
<organism evidence="4 5">
    <name type="scientific">Calicophoron daubneyi</name>
    <name type="common">Rumen fluke</name>
    <name type="synonym">Paramphistomum daubneyi</name>
    <dbReference type="NCBI Taxonomy" id="300641"/>
    <lineage>
        <taxon>Eukaryota</taxon>
        <taxon>Metazoa</taxon>
        <taxon>Spiralia</taxon>
        <taxon>Lophotrochozoa</taxon>
        <taxon>Platyhelminthes</taxon>
        <taxon>Trematoda</taxon>
        <taxon>Digenea</taxon>
        <taxon>Plagiorchiida</taxon>
        <taxon>Pronocephalata</taxon>
        <taxon>Paramphistomoidea</taxon>
        <taxon>Paramphistomidae</taxon>
        <taxon>Calicophoron</taxon>
    </lineage>
</organism>
<dbReference type="InterPro" id="IPR012677">
    <property type="entry name" value="Nucleotide-bd_a/b_plait_sf"/>
</dbReference>
<reference evidence="4" key="1">
    <citation type="submission" date="2024-06" db="EMBL/GenBank/DDBJ databases">
        <authorList>
            <person name="Liu X."/>
            <person name="Lenzi L."/>
            <person name="Haldenby T S."/>
            <person name="Uol C."/>
        </authorList>
    </citation>
    <scope>NUCLEOTIDE SEQUENCE</scope>
</reference>
<dbReference type="Pfam" id="PF00076">
    <property type="entry name" value="RRM_1"/>
    <property type="match status" value="1"/>
</dbReference>
<dbReference type="GO" id="GO:0003723">
    <property type="term" value="F:RNA binding"/>
    <property type="evidence" value="ECO:0007669"/>
    <property type="project" value="UniProtKB-UniRule"/>
</dbReference>
<feature type="compositionally biased region" description="Polar residues" evidence="2">
    <location>
        <begin position="1"/>
        <end position="13"/>
    </location>
</feature>
<evidence type="ECO:0000256" key="1">
    <source>
        <dbReference type="PROSITE-ProRule" id="PRU00176"/>
    </source>
</evidence>
<comment type="caution">
    <text evidence="4">The sequence shown here is derived from an EMBL/GenBank/DDBJ whole genome shotgun (WGS) entry which is preliminary data.</text>
</comment>
<evidence type="ECO:0000256" key="2">
    <source>
        <dbReference type="SAM" id="MobiDB-lite"/>
    </source>
</evidence>
<feature type="region of interest" description="Disordered" evidence="2">
    <location>
        <begin position="1"/>
        <end position="31"/>
    </location>
</feature>
<protein>
    <recommendedName>
        <fullName evidence="3">RRM domain-containing protein</fullName>
    </recommendedName>
</protein>
<dbReference type="InterPro" id="IPR000504">
    <property type="entry name" value="RRM_dom"/>
</dbReference>
<evidence type="ECO:0000313" key="4">
    <source>
        <dbReference type="EMBL" id="CAL5129313.1"/>
    </source>
</evidence>
<dbReference type="InterPro" id="IPR035979">
    <property type="entry name" value="RBD_domain_sf"/>
</dbReference>
<keyword evidence="1" id="KW-0694">RNA-binding</keyword>
<dbReference type="Proteomes" id="UP001497525">
    <property type="component" value="Unassembled WGS sequence"/>
</dbReference>
<dbReference type="SUPFAM" id="SSF54928">
    <property type="entry name" value="RNA-binding domain, RBD"/>
    <property type="match status" value="1"/>
</dbReference>
<evidence type="ECO:0000259" key="3">
    <source>
        <dbReference type="PROSITE" id="PS50102"/>
    </source>
</evidence>
<proteinExistence type="predicted"/>
<dbReference type="AlphaFoldDB" id="A0AAV2T1Q0"/>
<gene>
    <name evidence="4" type="ORF">CDAUBV1_LOCUS250</name>
</gene>
<dbReference type="PROSITE" id="PS50102">
    <property type="entry name" value="RRM"/>
    <property type="match status" value="1"/>
</dbReference>
<dbReference type="Gene3D" id="3.30.70.330">
    <property type="match status" value="1"/>
</dbReference>
<feature type="domain" description="RRM" evidence="3">
    <location>
        <begin position="123"/>
        <end position="166"/>
    </location>
</feature>
<accession>A0AAV2T1Q0</accession>
<dbReference type="EMBL" id="CAXLJL010000001">
    <property type="protein sequence ID" value="CAL5129313.1"/>
    <property type="molecule type" value="Genomic_DNA"/>
</dbReference>
<feature type="compositionally biased region" description="Low complexity" evidence="2">
    <location>
        <begin position="14"/>
        <end position="26"/>
    </location>
</feature>